<reference evidence="5" key="1">
    <citation type="submission" date="2021-01" db="EMBL/GenBank/DDBJ databases">
        <authorList>
            <person name="Corre E."/>
            <person name="Pelletier E."/>
            <person name="Niang G."/>
            <person name="Scheremetjew M."/>
            <person name="Finn R."/>
            <person name="Kale V."/>
            <person name="Holt S."/>
            <person name="Cochrane G."/>
            <person name="Meng A."/>
            <person name="Brown T."/>
            <person name="Cohen L."/>
        </authorList>
    </citation>
    <scope>NUCLEOTIDE SEQUENCE</scope>
    <source>
        <strain evidence="5">UTEX LB 985</strain>
    </source>
</reference>
<feature type="coiled-coil region" evidence="3">
    <location>
        <begin position="22"/>
        <end position="49"/>
    </location>
</feature>
<keyword evidence="1" id="KW-0677">Repeat</keyword>
<evidence type="ECO:0000256" key="2">
    <source>
        <dbReference type="ARBA" id="ARBA00022837"/>
    </source>
</evidence>
<dbReference type="PROSITE" id="PS00018">
    <property type="entry name" value="EF_HAND_1"/>
    <property type="match status" value="2"/>
</dbReference>
<keyword evidence="3" id="KW-0175">Coiled coil</keyword>
<evidence type="ECO:0000259" key="4">
    <source>
        <dbReference type="PROSITE" id="PS50222"/>
    </source>
</evidence>
<gene>
    <name evidence="5" type="ORF">CBRE1094_LOCUS33880</name>
</gene>
<evidence type="ECO:0000313" key="5">
    <source>
        <dbReference type="EMBL" id="CAD9518779.1"/>
    </source>
</evidence>
<dbReference type="PROSITE" id="PS50222">
    <property type="entry name" value="EF_HAND_2"/>
    <property type="match status" value="2"/>
</dbReference>
<feature type="domain" description="EF-hand" evidence="4">
    <location>
        <begin position="137"/>
        <end position="172"/>
    </location>
</feature>
<evidence type="ECO:0000256" key="3">
    <source>
        <dbReference type="SAM" id="Coils"/>
    </source>
</evidence>
<dbReference type="SMART" id="SM00054">
    <property type="entry name" value="EFh"/>
    <property type="match status" value="2"/>
</dbReference>
<organism evidence="5">
    <name type="scientific">Haptolina brevifila</name>
    <dbReference type="NCBI Taxonomy" id="156173"/>
    <lineage>
        <taxon>Eukaryota</taxon>
        <taxon>Haptista</taxon>
        <taxon>Haptophyta</taxon>
        <taxon>Prymnesiophyceae</taxon>
        <taxon>Prymnesiales</taxon>
        <taxon>Prymnesiaceae</taxon>
        <taxon>Haptolina</taxon>
    </lineage>
</organism>
<dbReference type="InterPro" id="IPR050145">
    <property type="entry name" value="Centrin_CML-like"/>
</dbReference>
<name>A0A7S2N4B6_9EUKA</name>
<dbReference type="PANTHER" id="PTHR23050">
    <property type="entry name" value="CALCIUM BINDING PROTEIN"/>
    <property type="match status" value="1"/>
</dbReference>
<keyword evidence="2" id="KW-0106">Calcium</keyword>
<feature type="domain" description="EF-hand" evidence="4">
    <location>
        <begin position="101"/>
        <end position="136"/>
    </location>
</feature>
<protein>
    <recommendedName>
        <fullName evidence="4">EF-hand domain-containing protein</fullName>
    </recommendedName>
</protein>
<dbReference type="InterPro" id="IPR002048">
    <property type="entry name" value="EF_hand_dom"/>
</dbReference>
<proteinExistence type="predicted"/>
<dbReference type="GO" id="GO:0005509">
    <property type="term" value="F:calcium ion binding"/>
    <property type="evidence" value="ECO:0007669"/>
    <property type="project" value="InterPro"/>
</dbReference>
<dbReference type="SUPFAM" id="SSF47473">
    <property type="entry name" value="EF-hand"/>
    <property type="match status" value="1"/>
</dbReference>
<accession>A0A7S2N4B6</accession>
<dbReference type="AlphaFoldDB" id="A0A7S2N4B6"/>
<dbReference type="InterPro" id="IPR018247">
    <property type="entry name" value="EF_Hand_1_Ca_BS"/>
</dbReference>
<dbReference type="CDD" id="cd00051">
    <property type="entry name" value="EFh"/>
    <property type="match status" value="1"/>
</dbReference>
<evidence type="ECO:0000256" key="1">
    <source>
        <dbReference type="ARBA" id="ARBA00022737"/>
    </source>
</evidence>
<sequence>MRSKWKEARQEGEEVLRCREAVQDQKEEKARAMAEKTELEKQMEALMSGVAAVESGAKTAGKAASKARRRSRDLEVQLEGMSEGQKGFSDLVRVRRKSKDYKAEDLKKIFDELDVDKSGFLSKDELLQAIRQAEPTATEKQVDDMMKYADVNGDGEISFEEFEKALTTKPETAA</sequence>
<dbReference type="InterPro" id="IPR011992">
    <property type="entry name" value="EF-hand-dom_pair"/>
</dbReference>
<dbReference type="EMBL" id="HBGU01062145">
    <property type="protein sequence ID" value="CAD9518779.1"/>
    <property type="molecule type" value="Transcribed_RNA"/>
</dbReference>
<dbReference type="Gene3D" id="1.10.238.10">
    <property type="entry name" value="EF-hand"/>
    <property type="match status" value="1"/>
</dbReference>
<dbReference type="Pfam" id="PF13499">
    <property type="entry name" value="EF-hand_7"/>
    <property type="match status" value="1"/>
</dbReference>